<feature type="transmembrane region" description="Helical" evidence="6">
    <location>
        <begin position="65"/>
        <end position="90"/>
    </location>
</feature>
<keyword evidence="2" id="KW-1003">Cell membrane</keyword>
<comment type="subcellular location">
    <subcellularLocation>
        <location evidence="1">Cell membrane</location>
        <topology evidence="1">Multi-pass membrane protein</topology>
    </subcellularLocation>
</comment>
<feature type="transmembrane region" description="Helical" evidence="6">
    <location>
        <begin position="212"/>
        <end position="234"/>
    </location>
</feature>
<evidence type="ECO:0000313" key="9">
    <source>
        <dbReference type="Proteomes" id="UP000469385"/>
    </source>
</evidence>
<evidence type="ECO:0000256" key="4">
    <source>
        <dbReference type="ARBA" id="ARBA00022989"/>
    </source>
</evidence>
<feature type="domain" description="EamA" evidence="7">
    <location>
        <begin position="5"/>
        <end position="136"/>
    </location>
</feature>
<dbReference type="Proteomes" id="UP000469385">
    <property type="component" value="Unassembled WGS sequence"/>
</dbReference>
<reference evidence="8 9" key="1">
    <citation type="submission" date="2019-12" db="EMBL/GenBank/DDBJ databases">
        <authorList>
            <person name="Huq M.A."/>
        </authorList>
    </citation>
    <scope>NUCLEOTIDE SEQUENCE [LARGE SCALE GENOMIC DNA]</scope>
    <source>
        <strain evidence="8 9">MAH-25</strain>
    </source>
</reference>
<organism evidence="8 9">
    <name type="scientific">Ramlibacter pinisoli</name>
    <dbReference type="NCBI Taxonomy" id="2682844"/>
    <lineage>
        <taxon>Bacteria</taxon>
        <taxon>Pseudomonadati</taxon>
        <taxon>Pseudomonadota</taxon>
        <taxon>Betaproteobacteria</taxon>
        <taxon>Burkholderiales</taxon>
        <taxon>Comamonadaceae</taxon>
        <taxon>Ramlibacter</taxon>
    </lineage>
</organism>
<evidence type="ECO:0000259" key="7">
    <source>
        <dbReference type="Pfam" id="PF00892"/>
    </source>
</evidence>
<accession>A0A6N8IQ44</accession>
<sequence>MTHKALPLVLVLTLVWGTNWALFPFAVQEVSVWTFRSVSMVLAAAGLLAFARLRGQSLRIPRAKWPALAAASVLYFVVWNVASTYSALLIPSGQAAILGFTMPVWTVLIAWLLLGDRPSPRMWLAVVLAALAVLLLAIPAREAYRDAPAGFVLGVAAGLGWAAGTVVLKRAAVSAPALVLTAWQLLVAAVPIGLVALWVGHGQWFVPSWTSVLVIGYITLVPLAIGNAAWFAVVGLLPATVAGLSAVLVPIVAMVTGAIVHAEPLGPFQLGAMLCSGSALFLALAKAKPRPAQDVPARNKAP</sequence>
<feature type="domain" description="EamA" evidence="7">
    <location>
        <begin position="150"/>
        <end position="283"/>
    </location>
</feature>
<feature type="transmembrane region" description="Helical" evidence="6">
    <location>
        <begin position="122"/>
        <end position="141"/>
    </location>
</feature>
<protein>
    <submittedName>
        <fullName evidence="8">EamA family transporter</fullName>
    </submittedName>
</protein>
<feature type="transmembrane region" description="Helical" evidence="6">
    <location>
        <begin position="180"/>
        <end position="200"/>
    </location>
</feature>
<name>A0A6N8IQ44_9BURK</name>
<dbReference type="AlphaFoldDB" id="A0A6N8IQ44"/>
<keyword evidence="9" id="KW-1185">Reference proteome</keyword>
<feature type="transmembrane region" description="Helical" evidence="6">
    <location>
        <begin position="241"/>
        <end position="262"/>
    </location>
</feature>
<evidence type="ECO:0000313" key="8">
    <source>
        <dbReference type="EMBL" id="MVQ29001.1"/>
    </source>
</evidence>
<evidence type="ECO:0000256" key="5">
    <source>
        <dbReference type="ARBA" id="ARBA00023136"/>
    </source>
</evidence>
<dbReference type="RefSeq" id="WP_157397051.1">
    <property type="nucleotide sequence ID" value="NZ_WSEL01000003.1"/>
</dbReference>
<feature type="transmembrane region" description="Helical" evidence="6">
    <location>
        <begin position="96"/>
        <end position="115"/>
    </location>
</feature>
<dbReference type="GO" id="GO:0005886">
    <property type="term" value="C:plasma membrane"/>
    <property type="evidence" value="ECO:0007669"/>
    <property type="project" value="UniProtKB-SubCell"/>
</dbReference>
<keyword evidence="3 6" id="KW-0812">Transmembrane</keyword>
<evidence type="ECO:0000256" key="1">
    <source>
        <dbReference type="ARBA" id="ARBA00004651"/>
    </source>
</evidence>
<dbReference type="EMBL" id="WSEL01000003">
    <property type="protein sequence ID" value="MVQ29001.1"/>
    <property type="molecule type" value="Genomic_DNA"/>
</dbReference>
<keyword evidence="4 6" id="KW-1133">Transmembrane helix</keyword>
<comment type="caution">
    <text evidence="8">The sequence shown here is derived from an EMBL/GenBank/DDBJ whole genome shotgun (WGS) entry which is preliminary data.</text>
</comment>
<feature type="transmembrane region" description="Helical" evidence="6">
    <location>
        <begin position="147"/>
        <end position="168"/>
    </location>
</feature>
<keyword evidence="5 6" id="KW-0472">Membrane</keyword>
<dbReference type="InterPro" id="IPR037185">
    <property type="entry name" value="EmrE-like"/>
</dbReference>
<evidence type="ECO:0000256" key="2">
    <source>
        <dbReference type="ARBA" id="ARBA00022475"/>
    </source>
</evidence>
<dbReference type="PANTHER" id="PTHR32322">
    <property type="entry name" value="INNER MEMBRANE TRANSPORTER"/>
    <property type="match status" value="1"/>
</dbReference>
<evidence type="ECO:0000256" key="3">
    <source>
        <dbReference type="ARBA" id="ARBA00022692"/>
    </source>
</evidence>
<dbReference type="PANTHER" id="PTHR32322:SF18">
    <property type="entry name" value="S-ADENOSYLMETHIONINE_S-ADENOSYLHOMOCYSTEINE TRANSPORTER"/>
    <property type="match status" value="1"/>
</dbReference>
<dbReference type="Pfam" id="PF00892">
    <property type="entry name" value="EamA"/>
    <property type="match status" value="2"/>
</dbReference>
<feature type="transmembrane region" description="Helical" evidence="6">
    <location>
        <begin position="33"/>
        <end position="53"/>
    </location>
</feature>
<dbReference type="InterPro" id="IPR050638">
    <property type="entry name" value="AA-Vitamin_Transporters"/>
</dbReference>
<dbReference type="SUPFAM" id="SSF103481">
    <property type="entry name" value="Multidrug resistance efflux transporter EmrE"/>
    <property type="match status" value="2"/>
</dbReference>
<dbReference type="InterPro" id="IPR000620">
    <property type="entry name" value="EamA_dom"/>
</dbReference>
<feature type="transmembrane region" description="Helical" evidence="6">
    <location>
        <begin position="268"/>
        <end position="285"/>
    </location>
</feature>
<evidence type="ECO:0000256" key="6">
    <source>
        <dbReference type="SAM" id="Phobius"/>
    </source>
</evidence>
<gene>
    <name evidence="8" type="ORF">GON04_06075</name>
</gene>
<proteinExistence type="predicted"/>